<dbReference type="Pfam" id="PF13671">
    <property type="entry name" value="AAA_33"/>
    <property type="match status" value="1"/>
</dbReference>
<sequence length="262" mass="28536">MARAAGAGSADAGSSADEHLLLLIAGYPGTGKSRIAALVQEHLGPFRAVSIDDLKEQLYDQEGFADADAKAHLDRAALELFFARVHAAMADGVRVLAEYPFSDKQKDVLAAACRRYGYRPVTVRLVADFEVLFERQRHRDLDPTRHLGHLVDAYEHGDTLADRRAAPQLLNVEVFLGRYLHRGYGEFVLGDLVEIDTTDFAQIDDADMLARIGAAVRRGDGNDTKAAADAERVEGAINGADNQDAPSQNGTRPTSERTEHTP</sequence>
<keyword evidence="2" id="KW-0547">Nucleotide-binding</keyword>
<dbReference type="SUPFAM" id="SSF52540">
    <property type="entry name" value="P-loop containing nucleoside triphosphate hydrolases"/>
    <property type="match status" value="1"/>
</dbReference>
<gene>
    <name evidence="2" type="ORF">M4486_16635</name>
</gene>
<name>A0ABY4N3U9_9MICO</name>
<accession>A0ABY4N3U9</accession>
<keyword evidence="2" id="KW-0067">ATP-binding</keyword>
<protein>
    <submittedName>
        <fullName evidence="2">ATP-binding protein</fullName>
    </submittedName>
</protein>
<proteinExistence type="predicted"/>
<dbReference type="Proteomes" id="UP001055868">
    <property type="component" value="Chromosome"/>
</dbReference>
<reference evidence="2" key="1">
    <citation type="submission" date="2022-05" db="EMBL/GenBank/DDBJ databases">
        <title>Genomic analysis of Brachybacterium sp. CBA3104.</title>
        <authorList>
            <person name="Roh S.W."/>
            <person name="Kim Y.B."/>
            <person name="Kim Y."/>
        </authorList>
    </citation>
    <scope>NUCLEOTIDE SEQUENCE</scope>
    <source>
        <strain evidence="2">CBA3104</strain>
    </source>
</reference>
<evidence type="ECO:0000256" key="1">
    <source>
        <dbReference type="SAM" id="MobiDB-lite"/>
    </source>
</evidence>
<keyword evidence="3" id="KW-1185">Reference proteome</keyword>
<dbReference type="EMBL" id="CP097218">
    <property type="protein sequence ID" value="UQN29237.1"/>
    <property type="molecule type" value="Genomic_DNA"/>
</dbReference>
<feature type="compositionally biased region" description="Polar residues" evidence="1">
    <location>
        <begin position="240"/>
        <end position="253"/>
    </location>
</feature>
<dbReference type="Gene3D" id="3.40.50.300">
    <property type="entry name" value="P-loop containing nucleotide triphosphate hydrolases"/>
    <property type="match status" value="1"/>
</dbReference>
<dbReference type="GO" id="GO:0005524">
    <property type="term" value="F:ATP binding"/>
    <property type="evidence" value="ECO:0007669"/>
    <property type="project" value="UniProtKB-KW"/>
</dbReference>
<organism evidence="2 3">
    <name type="scientific">Brachybacterium kimchii</name>
    <dbReference type="NCBI Taxonomy" id="2942909"/>
    <lineage>
        <taxon>Bacteria</taxon>
        <taxon>Bacillati</taxon>
        <taxon>Actinomycetota</taxon>
        <taxon>Actinomycetes</taxon>
        <taxon>Micrococcales</taxon>
        <taxon>Dermabacteraceae</taxon>
        <taxon>Brachybacterium</taxon>
    </lineage>
</organism>
<feature type="region of interest" description="Disordered" evidence="1">
    <location>
        <begin position="220"/>
        <end position="262"/>
    </location>
</feature>
<evidence type="ECO:0000313" key="3">
    <source>
        <dbReference type="Proteomes" id="UP001055868"/>
    </source>
</evidence>
<dbReference type="InterPro" id="IPR027417">
    <property type="entry name" value="P-loop_NTPase"/>
</dbReference>
<dbReference type="RefSeq" id="WP_249478437.1">
    <property type="nucleotide sequence ID" value="NZ_CP097218.1"/>
</dbReference>
<feature type="compositionally biased region" description="Basic and acidic residues" evidence="1">
    <location>
        <begin position="220"/>
        <end position="234"/>
    </location>
</feature>
<evidence type="ECO:0000313" key="2">
    <source>
        <dbReference type="EMBL" id="UQN29237.1"/>
    </source>
</evidence>